<feature type="compositionally biased region" description="Polar residues" evidence="2">
    <location>
        <begin position="151"/>
        <end position="160"/>
    </location>
</feature>
<dbReference type="GeneID" id="89932290"/>
<name>A0AAV9NVJ1_9PEZI</name>
<protein>
    <submittedName>
        <fullName evidence="3">Uncharacterized protein</fullName>
    </submittedName>
</protein>
<dbReference type="EMBL" id="JAVRRT010000029">
    <property type="protein sequence ID" value="KAK5163032.1"/>
    <property type="molecule type" value="Genomic_DNA"/>
</dbReference>
<gene>
    <name evidence="3" type="ORF">LTR77_010966</name>
</gene>
<dbReference type="Proteomes" id="UP001337655">
    <property type="component" value="Unassembled WGS sequence"/>
</dbReference>
<comment type="caution">
    <text evidence="3">The sequence shown here is derived from an EMBL/GenBank/DDBJ whole genome shotgun (WGS) entry which is preliminary data.</text>
</comment>
<feature type="compositionally biased region" description="Low complexity" evidence="2">
    <location>
        <begin position="161"/>
        <end position="175"/>
    </location>
</feature>
<keyword evidence="4" id="KW-1185">Reference proteome</keyword>
<evidence type="ECO:0000313" key="4">
    <source>
        <dbReference type="Proteomes" id="UP001337655"/>
    </source>
</evidence>
<reference evidence="3 4" key="1">
    <citation type="submission" date="2023-08" db="EMBL/GenBank/DDBJ databases">
        <title>Black Yeasts Isolated from many extreme environments.</title>
        <authorList>
            <person name="Coleine C."/>
            <person name="Stajich J.E."/>
            <person name="Selbmann L."/>
        </authorList>
    </citation>
    <scope>NUCLEOTIDE SEQUENCE [LARGE SCALE GENOMIC DNA]</scope>
    <source>
        <strain evidence="3 4">CCFEE 5935</strain>
    </source>
</reference>
<organism evidence="3 4">
    <name type="scientific">Saxophila tyrrhenica</name>
    <dbReference type="NCBI Taxonomy" id="1690608"/>
    <lineage>
        <taxon>Eukaryota</taxon>
        <taxon>Fungi</taxon>
        <taxon>Dikarya</taxon>
        <taxon>Ascomycota</taxon>
        <taxon>Pezizomycotina</taxon>
        <taxon>Dothideomycetes</taxon>
        <taxon>Dothideomycetidae</taxon>
        <taxon>Mycosphaerellales</taxon>
        <taxon>Extremaceae</taxon>
        <taxon>Saxophila</taxon>
    </lineage>
</organism>
<feature type="region of interest" description="Disordered" evidence="2">
    <location>
        <begin position="1"/>
        <end position="178"/>
    </location>
</feature>
<evidence type="ECO:0000256" key="2">
    <source>
        <dbReference type="SAM" id="MobiDB-lite"/>
    </source>
</evidence>
<accession>A0AAV9NVJ1</accession>
<feature type="compositionally biased region" description="Pro residues" evidence="2">
    <location>
        <begin position="1"/>
        <end position="10"/>
    </location>
</feature>
<feature type="compositionally biased region" description="Basic and acidic residues" evidence="2">
    <location>
        <begin position="109"/>
        <end position="125"/>
    </location>
</feature>
<feature type="compositionally biased region" description="Polar residues" evidence="2">
    <location>
        <begin position="55"/>
        <end position="66"/>
    </location>
</feature>
<feature type="coiled-coil region" evidence="1">
    <location>
        <begin position="214"/>
        <end position="248"/>
    </location>
</feature>
<evidence type="ECO:0000256" key="1">
    <source>
        <dbReference type="SAM" id="Coils"/>
    </source>
</evidence>
<keyword evidence="1" id="KW-0175">Coiled coil</keyword>
<sequence length="281" mass="30476">MHPPTTPPPDAESGIRVSSRPVRPSGKVREGSGVAKAKRPPSLIAENPRKRRKSQQTPPRHTTSALPNDALQAGSSYRSPHVTVDSESARGKVDERTDDDNGGTNGKHGNSEFSREQRSNGEGKQPRRNSGQPDAGIVQINEADALMDSVNAPTSPTVANTSAPTSPAHAHAPATGGECLADRPAEDDSLQHLCGLLEKTIQRRSKVQARKANCLRIQKDIEAKQKEVEAQQEEIRAKQEAIGAQQEQLDQEKNGLTRDQGELQATMEHIKGEIDEVRKLL</sequence>
<evidence type="ECO:0000313" key="3">
    <source>
        <dbReference type="EMBL" id="KAK5163032.1"/>
    </source>
</evidence>
<proteinExistence type="predicted"/>
<dbReference type="AlphaFoldDB" id="A0AAV9NVJ1"/>
<dbReference type="RefSeq" id="XP_064653602.1">
    <property type="nucleotide sequence ID" value="XM_064808182.1"/>
</dbReference>